<dbReference type="PANTHER" id="PTHR30204:SF90">
    <property type="entry name" value="HTH-TYPE TRANSCRIPTIONAL ACTIVATOR MTA"/>
    <property type="match status" value="1"/>
</dbReference>
<evidence type="ECO:0000313" key="7">
    <source>
        <dbReference type="Proteomes" id="UP000514720"/>
    </source>
</evidence>
<dbReference type="SMART" id="SM00422">
    <property type="entry name" value="HTH_MERR"/>
    <property type="match status" value="1"/>
</dbReference>
<dbReference type="EMBL" id="CP048914">
    <property type="protein sequence ID" value="QMS85942.1"/>
    <property type="molecule type" value="Genomic_DNA"/>
</dbReference>
<dbReference type="RefSeq" id="WP_258877756.1">
    <property type="nucleotide sequence ID" value="NZ_CP048914.1"/>
</dbReference>
<dbReference type="SUPFAM" id="SSF89082">
    <property type="entry name" value="Antibiotic binding domain of TipA-like multidrug resistance regulators"/>
    <property type="match status" value="1"/>
</dbReference>
<evidence type="ECO:0000256" key="1">
    <source>
        <dbReference type="ARBA" id="ARBA00023015"/>
    </source>
</evidence>
<keyword evidence="2" id="KW-0238">DNA-binding</keyword>
<dbReference type="InterPro" id="IPR047057">
    <property type="entry name" value="MerR_fam"/>
</dbReference>
<keyword evidence="3" id="KW-0010">Activator</keyword>
<feature type="domain" description="HTH merR-type" evidence="5">
    <location>
        <begin position="1"/>
        <end position="71"/>
    </location>
</feature>
<dbReference type="Gene3D" id="1.10.490.50">
    <property type="entry name" value="Antibiotic binding domain of TipA-like multidrug resistance regulators"/>
    <property type="match status" value="1"/>
</dbReference>
<dbReference type="InterPro" id="IPR012925">
    <property type="entry name" value="TipAS_dom"/>
</dbReference>
<evidence type="ECO:0000259" key="5">
    <source>
        <dbReference type="PROSITE" id="PS50937"/>
    </source>
</evidence>
<protein>
    <submittedName>
        <fullName evidence="6">MerR family transcriptional regulator</fullName>
    </submittedName>
</protein>
<dbReference type="AlphaFoldDB" id="A0A7L7KUH7"/>
<dbReference type="Pfam" id="PF07739">
    <property type="entry name" value="TipAS"/>
    <property type="match status" value="1"/>
</dbReference>
<reference evidence="6 7" key="1">
    <citation type="submission" date="2020-02" db="EMBL/GenBank/DDBJ databases">
        <authorList>
            <person name="Zheng R.K."/>
            <person name="Sun C.M."/>
        </authorList>
    </citation>
    <scope>NUCLEOTIDE SEQUENCE [LARGE SCALE GENOMIC DNA]</scope>
    <source>
        <strain evidence="7">zrk13</strain>
    </source>
</reference>
<evidence type="ECO:0000256" key="2">
    <source>
        <dbReference type="ARBA" id="ARBA00023125"/>
    </source>
</evidence>
<evidence type="ECO:0000256" key="3">
    <source>
        <dbReference type="ARBA" id="ARBA00023159"/>
    </source>
</evidence>
<evidence type="ECO:0000256" key="4">
    <source>
        <dbReference type="ARBA" id="ARBA00023163"/>
    </source>
</evidence>
<dbReference type="CDD" id="cd01106">
    <property type="entry name" value="HTH_TipAL-Mta"/>
    <property type="match status" value="1"/>
</dbReference>
<sequence>MEYKIHEVAQISGVTTRTLRYYDKIGLLQPQRIRENNYRIYDDTSISKLQIILLYRNIGLSLADIKQMISSRDFDYITALERHRQKILEEQKKLHQIISTIDQTIASHKGGKQMSNQDKFYGLKEEIIAKNEEDFGDEIRAKYSAETINQSYQKMRKMSKWQWQEAERIGALILEKLPQAMNQGIDSDTTKRVCELHKEWIQFYWPTYDQQAHVELVKMYTVDERFTAYYDAVKPGAAHFLYQAIKHYINDLD</sequence>
<organism evidence="6 7">
    <name type="scientific">Candidatus Xianfuyuplasma coldseepsis</name>
    <dbReference type="NCBI Taxonomy" id="2782163"/>
    <lineage>
        <taxon>Bacteria</taxon>
        <taxon>Bacillati</taxon>
        <taxon>Mycoplasmatota</taxon>
        <taxon>Mollicutes</taxon>
        <taxon>Candidatus Izemoplasmatales</taxon>
        <taxon>Candidatus Izemoplasmataceae</taxon>
        <taxon>Candidatus Xianfuyuplasma</taxon>
    </lineage>
</organism>
<dbReference type="Pfam" id="PF13411">
    <property type="entry name" value="MerR_1"/>
    <property type="match status" value="1"/>
</dbReference>
<dbReference type="Gene3D" id="1.10.1660.10">
    <property type="match status" value="1"/>
</dbReference>
<dbReference type="GO" id="GO:0003677">
    <property type="term" value="F:DNA binding"/>
    <property type="evidence" value="ECO:0007669"/>
    <property type="project" value="UniProtKB-KW"/>
</dbReference>
<dbReference type="InterPro" id="IPR036244">
    <property type="entry name" value="TipA-like_antibiotic-bd"/>
</dbReference>
<name>A0A7L7KUH7_9MOLU</name>
<dbReference type="Proteomes" id="UP000514720">
    <property type="component" value="Chromosome"/>
</dbReference>
<proteinExistence type="predicted"/>
<keyword evidence="7" id="KW-1185">Reference proteome</keyword>
<keyword evidence="4" id="KW-0804">Transcription</keyword>
<accession>A0A7L7KUH7</accession>
<dbReference type="KEGG" id="xcl:G4Z02_09340"/>
<dbReference type="PRINTS" id="PR00040">
    <property type="entry name" value="HTHMERR"/>
</dbReference>
<dbReference type="PROSITE" id="PS50937">
    <property type="entry name" value="HTH_MERR_2"/>
    <property type="match status" value="1"/>
</dbReference>
<dbReference type="SUPFAM" id="SSF46955">
    <property type="entry name" value="Putative DNA-binding domain"/>
    <property type="match status" value="1"/>
</dbReference>
<keyword evidence="1" id="KW-0805">Transcription regulation</keyword>
<dbReference type="GO" id="GO:0003700">
    <property type="term" value="F:DNA-binding transcription factor activity"/>
    <property type="evidence" value="ECO:0007669"/>
    <property type="project" value="InterPro"/>
</dbReference>
<dbReference type="InterPro" id="IPR000551">
    <property type="entry name" value="MerR-type_HTH_dom"/>
</dbReference>
<dbReference type="InterPro" id="IPR009061">
    <property type="entry name" value="DNA-bd_dom_put_sf"/>
</dbReference>
<evidence type="ECO:0000313" key="6">
    <source>
        <dbReference type="EMBL" id="QMS85942.1"/>
    </source>
</evidence>
<dbReference type="PANTHER" id="PTHR30204">
    <property type="entry name" value="REDOX-CYCLING DRUG-SENSING TRANSCRIPTIONAL ACTIVATOR SOXR"/>
    <property type="match status" value="1"/>
</dbReference>
<gene>
    <name evidence="6" type="ORF">G4Z02_09340</name>
</gene>